<evidence type="ECO:0000256" key="2">
    <source>
        <dbReference type="ARBA" id="ARBA00023015"/>
    </source>
</evidence>
<evidence type="ECO:0000256" key="1">
    <source>
        <dbReference type="ARBA" id="ARBA00009437"/>
    </source>
</evidence>
<dbReference type="Pfam" id="PF03466">
    <property type="entry name" value="LysR_substrate"/>
    <property type="match status" value="1"/>
</dbReference>
<dbReference type="GO" id="GO:0003677">
    <property type="term" value="F:DNA binding"/>
    <property type="evidence" value="ECO:0007669"/>
    <property type="project" value="UniProtKB-KW"/>
</dbReference>
<proteinExistence type="inferred from homology"/>
<protein>
    <submittedName>
        <fullName evidence="6">DNA-binding transcriptional LysR family regulator</fullName>
    </submittedName>
</protein>
<dbReference type="InterPro" id="IPR036388">
    <property type="entry name" value="WH-like_DNA-bd_sf"/>
</dbReference>
<dbReference type="PANTHER" id="PTHR30126:SF40">
    <property type="entry name" value="HTH-TYPE TRANSCRIPTIONAL REGULATOR GLTR"/>
    <property type="match status" value="1"/>
</dbReference>
<dbReference type="Pfam" id="PF00126">
    <property type="entry name" value="HTH_1"/>
    <property type="match status" value="1"/>
</dbReference>
<dbReference type="SUPFAM" id="SSF46785">
    <property type="entry name" value="Winged helix' DNA-binding domain"/>
    <property type="match status" value="1"/>
</dbReference>
<keyword evidence="4" id="KW-0804">Transcription</keyword>
<keyword evidence="2" id="KW-0805">Transcription regulation</keyword>
<name>A0ABR9JMA2_9ACTN</name>
<evidence type="ECO:0000313" key="6">
    <source>
        <dbReference type="EMBL" id="MBE1531255.1"/>
    </source>
</evidence>
<dbReference type="Proteomes" id="UP000627838">
    <property type="component" value="Unassembled WGS sequence"/>
</dbReference>
<evidence type="ECO:0000313" key="7">
    <source>
        <dbReference type="Proteomes" id="UP000627838"/>
    </source>
</evidence>
<sequence length="292" mass="31887">MDLDQLRTAVALLRHRTVNKTAAAQGLAPSSVSDRVRRLEAELGTPLFTRDRAGMHPTASGRSYLVTAAEALEVLDGAAERLRAAPPLAVGAQASIADELLPAVLDDLRQARPDLQVRLCPDPDRSRLLEALEHGEIDAVVLLDIGDHIGDLGFPSPTSNLEYLDIRDVAMTVVAPPKHPLLGHRVDMEEIQKTGGLIGREPRCSFWMAAQRWLGPDVDLTAVGGLAQVREWVATGRGIALLPEFAARADLDSGRLEAVDVRTPPLRLRLVWRRTQNTTDRLRPLLYALTQA</sequence>
<dbReference type="PANTHER" id="PTHR30126">
    <property type="entry name" value="HTH-TYPE TRANSCRIPTIONAL REGULATOR"/>
    <property type="match status" value="1"/>
</dbReference>
<accession>A0ABR9JMA2</accession>
<dbReference type="InterPro" id="IPR000847">
    <property type="entry name" value="LysR_HTH_N"/>
</dbReference>
<dbReference type="EMBL" id="JADBDZ010000001">
    <property type="protein sequence ID" value="MBE1531255.1"/>
    <property type="molecule type" value="Genomic_DNA"/>
</dbReference>
<dbReference type="InterPro" id="IPR005119">
    <property type="entry name" value="LysR_subst-bd"/>
</dbReference>
<keyword evidence="3 6" id="KW-0238">DNA-binding</keyword>
<dbReference type="PROSITE" id="PS50931">
    <property type="entry name" value="HTH_LYSR"/>
    <property type="match status" value="1"/>
</dbReference>
<keyword evidence="7" id="KW-1185">Reference proteome</keyword>
<evidence type="ECO:0000256" key="4">
    <source>
        <dbReference type="ARBA" id="ARBA00023163"/>
    </source>
</evidence>
<feature type="domain" description="HTH lysR-type" evidence="5">
    <location>
        <begin position="1"/>
        <end position="58"/>
    </location>
</feature>
<reference evidence="6 7" key="1">
    <citation type="submission" date="2020-10" db="EMBL/GenBank/DDBJ databases">
        <title>Sequencing the genomes of 1000 actinobacteria strains.</title>
        <authorList>
            <person name="Klenk H.-P."/>
        </authorList>
    </citation>
    <scope>NUCLEOTIDE SEQUENCE [LARGE SCALE GENOMIC DNA]</scope>
    <source>
        <strain evidence="6 7">DSM 46744</strain>
    </source>
</reference>
<organism evidence="6 7">
    <name type="scientific">Actinomadura algeriensis</name>
    <dbReference type="NCBI Taxonomy" id="1679523"/>
    <lineage>
        <taxon>Bacteria</taxon>
        <taxon>Bacillati</taxon>
        <taxon>Actinomycetota</taxon>
        <taxon>Actinomycetes</taxon>
        <taxon>Streptosporangiales</taxon>
        <taxon>Thermomonosporaceae</taxon>
        <taxon>Actinomadura</taxon>
    </lineage>
</organism>
<dbReference type="Gene3D" id="1.10.10.10">
    <property type="entry name" value="Winged helix-like DNA-binding domain superfamily/Winged helix DNA-binding domain"/>
    <property type="match status" value="1"/>
</dbReference>
<comment type="caution">
    <text evidence="6">The sequence shown here is derived from an EMBL/GenBank/DDBJ whole genome shotgun (WGS) entry which is preliminary data.</text>
</comment>
<evidence type="ECO:0000256" key="3">
    <source>
        <dbReference type="ARBA" id="ARBA00023125"/>
    </source>
</evidence>
<gene>
    <name evidence="6" type="ORF">H4W34_001088</name>
</gene>
<evidence type="ECO:0000259" key="5">
    <source>
        <dbReference type="PROSITE" id="PS50931"/>
    </source>
</evidence>
<dbReference type="CDD" id="cd05466">
    <property type="entry name" value="PBP2_LTTR_substrate"/>
    <property type="match status" value="1"/>
</dbReference>
<comment type="similarity">
    <text evidence="1">Belongs to the LysR transcriptional regulatory family.</text>
</comment>
<dbReference type="RefSeq" id="WP_192758154.1">
    <property type="nucleotide sequence ID" value="NZ_JADBDZ010000001.1"/>
</dbReference>
<dbReference type="Gene3D" id="3.40.190.10">
    <property type="entry name" value="Periplasmic binding protein-like II"/>
    <property type="match status" value="2"/>
</dbReference>
<dbReference type="SUPFAM" id="SSF53850">
    <property type="entry name" value="Periplasmic binding protein-like II"/>
    <property type="match status" value="1"/>
</dbReference>
<dbReference type="InterPro" id="IPR036390">
    <property type="entry name" value="WH_DNA-bd_sf"/>
</dbReference>